<organism evidence="2">
    <name type="scientific">mine drainage metagenome</name>
    <dbReference type="NCBI Taxonomy" id="410659"/>
    <lineage>
        <taxon>unclassified sequences</taxon>
        <taxon>metagenomes</taxon>
        <taxon>ecological metagenomes</taxon>
    </lineage>
</organism>
<dbReference type="Gene3D" id="3.40.50.1010">
    <property type="entry name" value="5'-nuclease"/>
    <property type="match status" value="1"/>
</dbReference>
<reference evidence="2" key="2">
    <citation type="journal article" date="2014" name="ISME J.">
        <title>Microbial stratification in low pH oxic and suboxic macroscopic growths along an acid mine drainage.</title>
        <authorList>
            <person name="Mendez-Garcia C."/>
            <person name="Mesa V."/>
            <person name="Sprenger R.R."/>
            <person name="Richter M."/>
            <person name="Diez M.S."/>
            <person name="Solano J."/>
            <person name="Bargiela R."/>
            <person name="Golyshina O.V."/>
            <person name="Manteca A."/>
            <person name="Ramos J.L."/>
            <person name="Gallego J.R."/>
            <person name="Llorente I."/>
            <person name="Martins Dos Santos V.A."/>
            <person name="Jensen O.N."/>
            <person name="Pelaez A.I."/>
            <person name="Sanchez J."/>
            <person name="Ferrer M."/>
        </authorList>
    </citation>
    <scope>NUCLEOTIDE SEQUENCE</scope>
</reference>
<comment type="caution">
    <text evidence="2">The sequence shown here is derived from an EMBL/GenBank/DDBJ whole genome shotgun (WGS) entry which is preliminary data.</text>
</comment>
<dbReference type="SUPFAM" id="SSF88723">
    <property type="entry name" value="PIN domain-like"/>
    <property type="match status" value="1"/>
</dbReference>
<dbReference type="AlphaFoldDB" id="T1BW11"/>
<sequence length="131" mass="13867">MKVAVDTNVLVRAVVRDHAKQANIAARLLLDADLIAVALPCLCEFVWVLRRVYGFTPADVAAAIRALLDAANTETNRPAAEAGLAVLEAGGDFADGVIAFEGQWFGGETFVSFDQKAVALLTAQGRSARLP</sequence>
<accession>T1BW11</accession>
<dbReference type="Pfam" id="PF01850">
    <property type="entry name" value="PIN"/>
    <property type="match status" value="1"/>
</dbReference>
<feature type="domain" description="PIN" evidence="1">
    <location>
        <begin position="4"/>
        <end position="99"/>
    </location>
</feature>
<proteinExistence type="predicted"/>
<dbReference type="PANTHER" id="PTHR39664">
    <property type="match status" value="1"/>
</dbReference>
<evidence type="ECO:0000313" key="2">
    <source>
        <dbReference type="EMBL" id="EQD74062.1"/>
    </source>
</evidence>
<dbReference type="InterPro" id="IPR002716">
    <property type="entry name" value="PIN_dom"/>
</dbReference>
<reference evidence="2" key="1">
    <citation type="submission" date="2013-08" db="EMBL/GenBank/DDBJ databases">
        <authorList>
            <person name="Mendez C."/>
            <person name="Richter M."/>
            <person name="Ferrer M."/>
            <person name="Sanchez J."/>
        </authorList>
    </citation>
    <scope>NUCLEOTIDE SEQUENCE</scope>
</reference>
<evidence type="ECO:0000259" key="1">
    <source>
        <dbReference type="Pfam" id="PF01850"/>
    </source>
</evidence>
<name>T1BW11_9ZZZZ</name>
<gene>
    <name evidence="2" type="ORF">B1B_02890</name>
</gene>
<dbReference type="CDD" id="cd18683">
    <property type="entry name" value="PIN_VapC-like"/>
    <property type="match status" value="1"/>
</dbReference>
<dbReference type="PANTHER" id="PTHR39664:SF2">
    <property type="entry name" value="NUCLEIC ACID-BINDING PROTEIN, CONTAINING PIN DOMAIN-RELATED"/>
    <property type="match status" value="1"/>
</dbReference>
<dbReference type="EMBL" id="AUZY01001732">
    <property type="protein sequence ID" value="EQD74062.1"/>
    <property type="molecule type" value="Genomic_DNA"/>
</dbReference>
<protein>
    <recommendedName>
        <fullName evidence="1">PIN domain-containing protein</fullName>
    </recommendedName>
</protein>
<dbReference type="InterPro" id="IPR029060">
    <property type="entry name" value="PIN-like_dom_sf"/>
</dbReference>